<protein>
    <recommendedName>
        <fullName evidence="4">SET domain-containing protein</fullName>
    </recommendedName>
</protein>
<dbReference type="PANTHER" id="PTHR46455:SF5">
    <property type="entry name" value="SET AND MYND DOMAIN CONTAINING, ARTHROPOD-SPECIFIC, MEMBER 4, ISOFORM A"/>
    <property type="match status" value="1"/>
</dbReference>
<sequence>MISELIKILNLPTETSVNENKFLESELIEYIKDFTTQFASQDKSLYKKSLESLFLICKSLVKQGKTLLAIKQVKRFLFAEPFSIESHIFISLLYAKFGNFTKSSDHLLAVRFITGDSNYDAKIASSAILNALVSQICKIPLELKSKSLSGYKIIEELTYDETGEYHYPYYMEDNDTQINGDKTNLTPFITPLASCQINVGDLLHVEQPYALSAEITADLSIQTNCFHCLMEREVYDHAFSCPIHPQTCPFVFCRWECMIKHSRRHELECDFIGALIVLSNKTILSTSFLLLVLRCLIQGFLDIRHYNTTKNEVILKCLDLPNYKGILEIVFPELLESFEIVAETWMDILPINLRLFLSKTELINFFCIIYSHKLPVSFTSPSSSFNSSPIPISAGWGFFYNTCKFQHSCIPTCVYYLNESGNLCIRSAYNLPENMPLTISYLMDLFIPTRKRKSVNNSMKVFSCMCARCMDDTENNCFLEGIRCFYCIIGFFVPSPYTKRIEETNENRVSISISDANIPRDILNRKKEDSPMEILFTKSPGFNNFHKSSNKIVVNDLENSSNYELQVLCERARINTVLGDIQIRWKCNNCGETNKNSNKYCVYINDSMEEHYELAINTYINGDIIESRRLFEDFIKSYSLKVNRNHYLIYNSRVYLVGMYNATNDNNAKYSFHHCKSAVISANYVYPVCYYEKVHLLLNLVDSIYSEGMLQKVAQRGSQKYSRDLIMESLWLALCNSLVCYGSKSSVWYYCIYKLRLYASILNVATPPSNMRIRITAIDIHTKLSREVLGHTEMLSGGYLTSLSEYSGLVFTACRKGHLGAITQLITGDAKDLLLNKATYLPTGFNLLGMAASNIQSGVCQLLLDEGADIFFSNEFGITPLHALCNSPYREDEVDINDIFDKKSVGIARDMIRRASLLDSDIPDEYSIEKSKNNLYSSENFKNHSILSKSSNRYKLLYSKTIKWLGANTPLHLAASNGRRLLCSELVHGGTDPNIENIESAIPLHLASLNGHYKTVKILIKVGSEIDHQNFQGNTPLFLSMYGLKPESMKILLENGANINHQSQVTKMNILHCLVLGLCCNVSLNFQLPKKIDDLPLLIHSGYNNKNIRNYIYSIGTGHTGFGNILTTKVLSIPVHTPLSETLYISPKEMLIRIKHCNEMISYLMNKYGIEPLLSQKDINGYTPWELLDSSWNIFLKIRSEAMLKPGLWYTSLSENDKNSTQELWTHAMQRIENLIEILKIKKPIYDENLDDTNQDLPILNSNLPGIPPPIDLTEIKPIKKDSTDLIVSDEKLSEPKTSSITITKTTTDKVTNILKVQLPAVDIPKKQIPTIINNKTLSINKSGNSSIEPKSTDNNMIYSVLPASPNNVSNTEPTLKPNPSSFSLNKTVPIKKVLVPKVLGPKSDLITAKLNAKIMMKKSLSRL</sequence>
<dbReference type="PROSITE" id="PS50297">
    <property type="entry name" value="ANK_REP_REGION"/>
    <property type="match status" value="3"/>
</dbReference>
<evidence type="ECO:0008006" key="4">
    <source>
        <dbReference type="Google" id="ProtNLM"/>
    </source>
</evidence>
<dbReference type="VEuPathDB" id="CryptoDB:cand_029030"/>
<organism evidence="2 3">
    <name type="scientific">Cryptosporidium andersoni</name>
    <dbReference type="NCBI Taxonomy" id="117008"/>
    <lineage>
        <taxon>Eukaryota</taxon>
        <taxon>Sar</taxon>
        <taxon>Alveolata</taxon>
        <taxon>Apicomplexa</taxon>
        <taxon>Conoidasida</taxon>
        <taxon>Coccidia</taxon>
        <taxon>Eucoccidiorida</taxon>
        <taxon>Eimeriorina</taxon>
        <taxon>Cryptosporidiidae</taxon>
        <taxon>Cryptosporidium</taxon>
    </lineage>
</organism>
<proteinExistence type="predicted"/>
<dbReference type="Proteomes" id="UP000186804">
    <property type="component" value="Unassembled WGS sequence"/>
</dbReference>
<feature type="repeat" description="ANK" evidence="1">
    <location>
        <begin position="999"/>
        <end position="1031"/>
    </location>
</feature>
<dbReference type="CDD" id="cd20071">
    <property type="entry name" value="SET_SMYD"/>
    <property type="match status" value="1"/>
</dbReference>
<dbReference type="GeneID" id="92367087"/>
<dbReference type="InterPro" id="IPR053010">
    <property type="entry name" value="SET_SmydA-8"/>
</dbReference>
<dbReference type="SMART" id="SM00248">
    <property type="entry name" value="ANK"/>
    <property type="match status" value="4"/>
</dbReference>
<evidence type="ECO:0000313" key="3">
    <source>
        <dbReference type="Proteomes" id="UP000186804"/>
    </source>
</evidence>
<comment type="caution">
    <text evidence="2">The sequence shown here is derived from an EMBL/GenBank/DDBJ whole genome shotgun (WGS) entry which is preliminary data.</text>
</comment>
<dbReference type="PROSITE" id="PS50088">
    <property type="entry name" value="ANK_REPEAT"/>
    <property type="match status" value="3"/>
</dbReference>
<dbReference type="Gene3D" id="6.10.140.2220">
    <property type="match status" value="1"/>
</dbReference>
<dbReference type="PANTHER" id="PTHR46455">
    <property type="entry name" value="SET AND MYND DOMAIN CONTAINING, ARTHROPOD-SPECIFIC, MEMBER 4, ISOFORM A"/>
    <property type="match status" value="1"/>
</dbReference>
<feature type="repeat" description="ANK" evidence="1">
    <location>
        <begin position="966"/>
        <end position="998"/>
    </location>
</feature>
<reference evidence="2 3" key="1">
    <citation type="submission" date="2016-10" db="EMBL/GenBank/DDBJ databases">
        <title>Reductive evolution of mitochondrial metabolism and differential evolution of invasion-related proteins in Cryptosporidium.</title>
        <authorList>
            <person name="Liu S."/>
            <person name="Roellig D.M."/>
            <person name="Guo Y."/>
            <person name="Li N."/>
            <person name="Frace M.A."/>
            <person name="Tang K."/>
            <person name="Zhang L."/>
            <person name="Feng Y."/>
            <person name="Xiao L."/>
        </authorList>
    </citation>
    <scope>NUCLEOTIDE SEQUENCE [LARGE SCALE GENOMIC DNA]</scope>
    <source>
        <strain evidence="2">30847</strain>
    </source>
</reference>
<keyword evidence="3" id="KW-1185">Reference proteome</keyword>
<dbReference type="Gene3D" id="2.170.270.10">
    <property type="entry name" value="SET domain"/>
    <property type="match status" value="1"/>
</dbReference>
<dbReference type="Gene3D" id="1.10.220.160">
    <property type="match status" value="1"/>
</dbReference>
<dbReference type="SUPFAM" id="SSF48403">
    <property type="entry name" value="Ankyrin repeat"/>
    <property type="match status" value="2"/>
</dbReference>
<name>A0A1J4MQV2_9CRYT</name>
<dbReference type="InterPro" id="IPR002110">
    <property type="entry name" value="Ankyrin_rpt"/>
</dbReference>
<dbReference type="RefSeq" id="XP_067067665.1">
    <property type="nucleotide sequence ID" value="XM_067213130.1"/>
</dbReference>
<dbReference type="Gene3D" id="1.25.40.20">
    <property type="entry name" value="Ankyrin repeat-containing domain"/>
    <property type="match status" value="2"/>
</dbReference>
<feature type="repeat" description="ANK" evidence="1">
    <location>
        <begin position="1032"/>
        <end position="1064"/>
    </location>
</feature>
<evidence type="ECO:0000313" key="2">
    <source>
        <dbReference type="EMBL" id="OII75819.1"/>
    </source>
</evidence>
<dbReference type="EMBL" id="LRBS01000080">
    <property type="protein sequence ID" value="OII75819.1"/>
    <property type="molecule type" value="Genomic_DNA"/>
</dbReference>
<accession>A0A1J4MQV2</accession>
<evidence type="ECO:0000256" key="1">
    <source>
        <dbReference type="PROSITE-ProRule" id="PRU00023"/>
    </source>
</evidence>
<gene>
    <name evidence="2" type="ORF">cand_029030</name>
</gene>
<dbReference type="InterPro" id="IPR036770">
    <property type="entry name" value="Ankyrin_rpt-contain_sf"/>
</dbReference>
<keyword evidence="1" id="KW-0040">ANK repeat</keyword>
<dbReference type="SUPFAM" id="SSF82199">
    <property type="entry name" value="SET domain"/>
    <property type="match status" value="1"/>
</dbReference>
<dbReference type="OrthoDB" id="430364at2759"/>
<dbReference type="InterPro" id="IPR046341">
    <property type="entry name" value="SET_dom_sf"/>
</dbReference>
<dbReference type="Pfam" id="PF12796">
    <property type="entry name" value="Ank_2"/>
    <property type="match status" value="1"/>
</dbReference>